<proteinExistence type="predicted"/>
<dbReference type="Proteomes" id="UP000567179">
    <property type="component" value="Unassembled WGS sequence"/>
</dbReference>
<reference evidence="1 2" key="1">
    <citation type="journal article" date="2020" name="ISME J.">
        <title>Uncovering the hidden diversity of litter-decomposition mechanisms in mushroom-forming fungi.</title>
        <authorList>
            <person name="Floudas D."/>
            <person name="Bentzer J."/>
            <person name="Ahren D."/>
            <person name="Johansson T."/>
            <person name="Persson P."/>
            <person name="Tunlid A."/>
        </authorList>
    </citation>
    <scope>NUCLEOTIDE SEQUENCE [LARGE SCALE GENOMIC DNA]</scope>
    <source>
        <strain evidence="1 2">CBS 101986</strain>
    </source>
</reference>
<name>A0A8H5B742_9AGAR</name>
<keyword evidence="2" id="KW-1185">Reference proteome</keyword>
<evidence type="ECO:0000313" key="1">
    <source>
        <dbReference type="EMBL" id="KAF5317799.1"/>
    </source>
</evidence>
<protein>
    <submittedName>
        <fullName evidence="1">Uncharacterized protein</fullName>
    </submittedName>
</protein>
<accession>A0A8H5B742</accession>
<dbReference type="OrthoDB" id="3232239at2759"/>
<organism evidence="1 2">
    <name type="scientific">Psilocybe cf. subviscida</name>
    <dbReference type="NCBI Taxonomy" id="2480587"/>
    <lineage>
        <taxon>Eukaryota</taxon>
        <taxon>Fungi</taxon>
        <taxon>Dikarya</taxon>
        <taxon>Basidiomycota</taxon>
        <taxon>Agaricomycotina</taxon>
        <taxon>Agaricomycetes</taxon>
        <taxon>Agaricomycetidae</taxon>
        <taxon>Agaricales</taxon>
        <taxon>Agaricineae</taxon>
        <taxon>Strophariaceae</taxon>
        <taxon>Psilocybe</taxon>
    </lineage>
</organism>
<dbReference type="AlphaFoldDB" id="A0A8H5B742"/>
<sequence length="433" mass="50476">MLSDPHTQNVLYEFCEYKRNILTKVIDLFLKLLGMGNTVWKEVKVHALRPSMLIKCSPFYNRSLNAIPTVSLRMTQPLAIELYHAIIQHIDNRGDLLSLSLCCLAFRNEAQRCLFRHVEPYSERQLIRLMSTINASPLRLGPLIHTFRLNDVKESAPDEGNEDPAAPLSISMALRSMCNLEHLRIERSLPSTILQGCTFKLRTLVWHGYLEKPSLSFLFYHFLPTQHSIKRLNILYHRDPDDSEELPTDLCPTLDSLKSNDRIIISCLLRNDRLITRFQRGTMGNSMPTMTIRQLNHLKYLQCLIYYLDMDTSSSFTLQLTSLVLLELHLSYKPQSVDLLIKMLQFLKHLPCLEVLVVENHFKNNLNFSSAYQHAFELRPTLKYIDVEHQPNKFYVRFFPPGNGVLVRRRVHQREVLGWRRQYGVGPAYFDYV</sequence>
<dbReference type="EMBL" id="JAACJJ010000032">
    <property type="protein sequence ID" value="KAF5317799.1"/>
    <property type="molecule type" value="Genomic_DNA"/>
</dbReference>
<gene>
    <name evidence="1" type="ORF">D9619_012671</name>
</gene>
<evidence type="ECO:0000313" key="2">
    <source>
        <dbReference type="Proteomes" id="UP000567179"/>
    </source>
</evidence>
<comment type="caution">
    <text evidence="1">The sequence shown here is derived from an EMBL/GenBank/DDBJ whole genome shotgun (WGS) entry which is preliminary data.</text>
</comment>